<feature type="chain" id="PRO_5016595664" evidence="2">
    <location>
        <begin position="25"/>
        <end position="204"/>
    </location>
</feature>
<feature type="transmembrane region" description="Helical" evidence="1">
    <location>
        <begin position="76"/>
        <end position="95"/>
    </location>
</feature>
<evidence type="ECO:0000256" key="1">
    <source>
        <dbReference type="SAM" id="Phobius"/>
    </source>
</evidence>
<organism evidence="3 4">
    <name type="scientific">Roseimicrobium gellanilyticum</name>
    <dbReference type="NCBI Taxonomy" id="748857"/>
    <lineage>
        <taxon>Bacteria</taxon>
        <taxon>Pseudomonadati</taxon>
        <taxon>Verrucomicrobiota</taxon>
        <taxon>Verrucomicrobiia</taxon>
        <taxon>Verrucomicrobiales</taxon>
        <taxon>Verrucomicrobiaceae</taxon>
        <taxon>Roseimicrobium</taxon>
    </lineage>
</organism>
<keyword evidence="2" id="KW-0732">Signal</keyword>
<feature type="transmembrane region" description="Helical" evidence="1">
    <location>
        <begin position="183"/>
        <end position="200"/>
    </location>
</feature>
<gene>
    <name evidence="3" type="ORF">DES53_101758</name>
</gene>
<proteinExistence type="predicted"/>
<dbReference type="Proteomes" id="UP000253426">
    <property type="component" value="Unassembled WGS sequence"/>
</dbReference>
<dbReference type="RefSeq" id="WP_113956843.1">
    <property type="nucleotide sequence ID" value="NZ_QNRR01000001.1"/>
</dbReference>
<feature type="signal peptide" evidence="2">
    <location>
        <begin position="1"/>
        <end position="24"/>
    </location>
</feature>
<dbReference type="OrthoDB" id="199783at2"/>
<evidence type="ECO:0000313" key="3">
    <source>
        <dbReference type="EMBL" id="RBP47958.1"/>
    </source>
</evidence>
<feature type="transmembrane region" description="Helical" evidence="1">
    <location>
        <begin position="107"/>
        <end position="140"/>
    </location>
</feature>
<sequence length="204" mass="20745">MTLRRLFPKTLPLAPLLLATSAYAHPGHPHPFEEVDEFESPAADFAQAVLHPFSGLDHLLAAVMVGCLAYMMGRKLGAVAAAMFMGSLALGWGIAKLGMALPMMEQGLALSVVAAGLMLVMYVKASNTVGFGVIAALGFWHGSAHGVEMASVAPAAGLVAGTGLAVMLGSMAAMLATKLSPSAIKYAGAAAAVAGVVMVVQRVA</sequence>
<keyword evidence="1" id="KW-0472">Membrane</keyword>
<accession>A0A366HXB4</accession>
<keyword evidence="1" id="KW-1133">Transmembrane helix</keyword>
<dbReference type="PIRSF" id="PIRSF016919">
    <property type="entry name" value="HupE_UreJ"/>
    <property type="match status" value="1"/>
</dbReference>
<comment type="caution">
    <text evidence="3">The sequence shown here is derived from an EMBL/GenBank/DDBJ whole genome shotgun (WGS) entry which is preliminary data.</text>
</comment>
<reference evidence="3 4" key="1">
    <citation type="submission" date="2018-06" db="EMBL/GenBank/DDBJ databases">
        <title>Genomic Encyclopedia of Type Strains, Phase IV (KMG-IV): sequencing the most valuable type-strain genomes for metagenomic binning, comparative biology and taxonomic classification.</title>
        <authorList>
            <person name="Goeker M."/>
        </authorList>
    </citation>
    <scope>NUCLEOTIDE SEQUENCE [LARGE SCALE GENOMIC DNA]</scope>
    <source>
        <strain evidence="3 4">DSM 25532</strain>
    </source>
</reference>
<dbReference type="Pfam" id="PF04955">
    <property type="entry name" value="HupE_UreJ"/>
    <property type="match status" value="1"/>
</dbReference>
<feature type="transmembrane region" description="Helical" evidence="1">
    <location>
        <begin position="152"/>
        <end position="177"/>
    </location>
</feature>
<evidence type="ECO:0000313" key="4">
    <source>
        <dbReference type="Proteomes" id="UP000253426"/>
    </source>
</evidence>
<dbReference type="InterPro" id="IPR007038">
    <property type="entry name" value="HupE_UreJ"/>
</dbReference>
<dbReference type="EMBL" id="QNRR01000001">
    <property type="protein sequence ID" value="RBP47958.1"/>
    <property type="molecule type" value="Genomic_DNA"/>
</dbReference>
<name>A0A366HXB4_9BACT</name>
<dbReference type="AlphaFoldDB" id="A0A366HXB4"/>
<evidence type="ECO:0000256" key="2">
    <source>
        <dbReference type="SAM" id="SignalP"/>
    </source>
</evidence>
<keyword evidence="4" id="KW-1185">Reference proteome</keyword>
<keyword evidence="1" id="KW-0812">Transmembrane</keyword>
<protein>
    <submittedName>
        <fullName evidence="3">Urease accessory protein</fullName>
    </submittedName>
</protein>